<feature type="domain" description="Sushi" evidence="4">
    <location>
        <begin position="291"/>
        <end position="355"/>
    </location>
</feature>
<dbReference type="RefSeq" id="XP_030840804.1">
    <property type="nucleotide sequence ID" value="XM_030984944.1"/>
</dbReference>
<evidence type="ECO:0000259" key="3">
    <source>
        <dbReference type="PROSITE" id="PS50228"/>
    </source>
</evidence>
<keyword evidence="6" id="KW-1185">Reference proteome</keyword>
<keyword evidence="2" id="KW-0768">Sushi</keyword>
<organism evidence="5 6">
    <name type="scientific">Strongylocentrotus purpuratus</name>
    <name type="common">Purple sea urchin</name>
    <dbReference type="NCBI Taxonomy" id="7668"/>
    <lineage>
        <taxon>Eukaryota</taxon>
        <taxon>Metazoa</taxon>
        <taxon>Echinodermata</taxon>
        <taxon>Eleutherozoa</taxon>
        <taxon>Echinozoa</taxon>
        <taxon>Echinoidea</taxon>
        <taxon>Euechinoidea</taxon>
        <taxon>Echinacea</taxon>
        <taxon>Camarodonta</taxon>
        <taxon>Echinidea</taxon>
        <taxon>Strongylocentrotidae</taxon>
        <taxon>Strongylocentrotus</taxon>
    </lineage>
</organism>
<dbReference type="InterPro" id="IPR035976">
    <property type="entry name" value="Sushi/SCR/CCP_sf"/>
</dbReference>
<dbReference type="GO" id="GO:0030246">
    <property type="term" value="F:carbohydrate binding"/>
    <property type="evidence" value="ECO:0007669"/>
    <property type="project" value="InterPro"/>
</dbReference>
<feature type="domain" description="Sushi" evidence="4">
    <location>
        <begin position="201"/>
        <end position="265"/>
    </location>
</feature>
<dbReference type="InterPro" id="IPR000436">
    <property type="entry name" value="Sushi_SCR_CCP_dom"/>
</dbReference>
<dbReference type="Pfam" id="PF00084">
    <property type="entry name" value="Sushi"/>
    <property type="match status" value="5"/>
</dbReference>
<accession>A0A7M7NXP6</accession>
<dbReference type="InterPro" id="IPR043159">
    <property type="entry name" value="Lectin_gal-bd_sf"/>
</dbReference>
<dbReference type="EnsemblMetazoa" id="XM_030984944">
    <property type="protein sequence ID" value="XP_030840804"/>
    <property type="gene ID" value="LOC585549"/>
</dbReference>
<sequence>MFLLKVKCGSPGDGTNTKYVLITEGQPGEAYKYICNHGFTADPNDLTVVCELNDEGTIASWSPTPSSCSEVKCGSPGDGTNTESVSITEGQAGEAYNYTCSHGFTSDPNNLTVVCQLNDEGTIASWSLTPSSCSEVKCGSPGDGTNTKYALITEGQPGEAYKYICNHGFTADPNDLTVVCELNDEGTIASWSPTPSSCSEVKCGSPGDGTNTESVSITEGQAGEAYNYTCSHGFTSDPNNLTVVCQLNDEGTIASWSLTPSSCSEVTCGSPGDGTNTSLFQSLKDNLGKQVKCSSPGNGTNTESISITEASPREAYNYTCSHGFTSDPNNLTVVCQLNAEGTIASWSLTPSSCSEVKCGSPGNGTNTESVLITEGQPGEAYKYTCNHGFTSDPNNLTVVCQLNAEGTIASWSLTPSSCSEVKCGSPRNGMNTESISITEGNPGEAYNYTCSHGFTSDPNNLTVVCELNDEGTIASWSLTPSTCSEIKCGSPEYGTNTESISITEASPGEAYNYTCSHGFTSDPNNLTVVCELNDEGTIASWSLTPSSCSKVKCGSPENGTNTESVLITEGSPGEAYNYTCNHGFTSDPNNLTVVCQLNAEGTIASWSLTPSSCSVVVTICEGSKTVLNCTNGRINIGSALYGRTEADVCPHDKVSNTNCMAAGVFDTISCCTGLSQCAVTASSSLFGDDPCPGTYKYLQITYTCEPEDDLPPQTLISIDICEGKDEPRITCSAGQTISICSSIYGRSDTTTCAKTRPATTSNVDCMSLNPLYVRTTCQGEQSCTVNAVNSVLGGDPCRGTYKYLHIDYRCVA</sequence>
<comment type="caution">
    <text evidence="2">Lacks conserved residue(s) required for the propagation of feature annotation.</text>
</comment>
<dbReference type="SMART" id="SM00032">
    <property type="entry name" value="CCP"/>
    <property type="match status" value="9"/>
</dbReference>
<dbReference type="InParanoid" id="A0A7M7NXP6"/>
<protein>
    <submittedName>
        <fullName evidence="5">Uncharacterized protein</fullName>
    </submittedName>
</protein>
<feature type="domain" description="Sushi" evidence="4">
    <location>
        <begin position="356"/>
        <end position="420"/>
    </location>
</feature>
<dbReference type="Gene3D" id="2.60.120.740">
    <property type="match status" value="2"/>
</dbReference>
<feature type="domain" description="Sushi" evidence="4">
    <location>
        <begin position="421"/>
        <end position="485"/>
    </location>
</feature>
<dbReference type="Gene3D" id="2.20.28.230">
    <property type="match status" value="4"/>
</dbReference>
<name>A0A7M7NXP6_STRPU</name>
<dbReference type="Gene3D" id="2.10.70.10">
    <property type="entry name" value="Complement Module, domain 1"/>
    <property type="match status" value="5"/>
</dbReference>
<keyword evidence="1" id="KW-1015">Disulfide bond</keyword>
<dbReference type="PANTHER" id="PTHR46780">
    <property type="entry name" value="PROTEIN EVA-1"/>
    <property type="match status" value="1"/>
</dbReference>
<dbReference type="AlphaFoldDB" id="A0A7M7NXP6"/>
<dbReference type="PROSITE" id="PS50228">
    <property type="entry name" value="SUEL_LECTIN"/>
    <property type="match status" value="2"/>
</dbReference>
<reference evidence="6" key="1">
    <citation type="submission" date="2015-02" db="EMBL/GenBank/DDBJ databases">
        <title>Genome sequencing for Strongylocentrotus purpuratus.</title>
        <authorList>
            <person name="Murali S."/>
            <person name="Liu Y."/>
            <person name="Vee V."/>
            <person name="English A."/>
            <person name="Wang M."/>
            <person name="Skinner E."/>
            <person name="Han Y."/>
            <person name="Muzny D.M."/>
            <person name="Worley K.C."/>
            <person name="Gibbs R.A."/>
        </authorList>
    </citation>
    <scope>NUCLEOTIDE SEQUENCE</scope>
</reference>
<feature type="domain" description="Sushi" evidence="4">
    <location>
        <begin position="486"/>
        <end position="550"/>
    </location>
</feature>
<evidence type="ECO:0000313" key="6">
    <source>
        <dbReference type="Proteomes" id="UP000007110"/>
    </source>
</evidence>
<feature type="domain" description="SUEL-type lectin" evidence="3">
    <location>
        <begin position="619"/>
        <end position="705"/>
    </location>
</feature>
<dbReference type="OMA" id="VVCQLNA"/>
<dbReference type="CDD" id="cd22841">
    <property type="entry name" value="Gal_Rha_Lectin_REJ3"/>
    <property type="match status" value="1"/>
</dbReference>
<evidence type="ECO:0000259" key="4">
    <source>
        <dbReference type="PROSITE" id="PS50923"/>
    </source>
</evidence>
<dbReference type="SUPFAM" id="SSF57535">
    <property type="entry name" value="Complement control module/SCR domain"/>
    <property type="match status" value="9"/>
</dbReference>
<proteinExistence type="predicted"/>
<evidence type="ECO:0000313" key="5">
    <source>
        <dbReference type="EnsemblMetazoa" id="XP_030840804"/>
    </source>
</evidence>
<dbReference type="InterPro" id="IPR000922">
    <property type="entry name" value="Lectin_gal-bd_dom"/>
</dbReference>
<dbReference type="Pfam" id="PF02140">
    <property type="entry name" value="SUEL_Lectin"/>
    <property type="match status" value="2"/>
</dbReference>
<feature type="domain" description="Sushi" evidence="4">
    <location>
        <begin position="71"/>
        <end position="135"/>
    </location>
</feature>
<dbReference type="Proteomes" id="UP000007110">
    <property type="component" value="Unassembled WGS sequence"/>
</dbReference>
<reference evidence="5" key="2">
    <citation type="submission" date="2021-01" db="UniProtKB">
        <authorList>
            <consortium name="EnsemblMetazoa"/>
        </authorList>
    </citation>
    <scope>IDENTIFICATION</scope>
</reference>
<feature type="domain" description="Sushi" evidence="4">
    <location>
        <begin position="6"/>
        <end position="70"/>
    </location>
</feature>
<feature type="domain" description="Sushi" evidence="4">
    <location>
        <begin position="551"/>
        <end position="615"/>
    </location>
</feature>
<feature type="domain" description="SUEL-type lectin" evidence="3">
    <location>
        <begin position="729"/>
        <end position="811"/>
    </location>
</feature>
<dbReference type="PROSITE" id="PS50923">
    <property type="entry name" value="SUSHI"/>
    <property type="match status" value="9"/>
</dbReference>
<feature type="domain" description="Sushi" evidence="4">
    <location>
        <begin position="136"/>
        <end position="200"/>
    </location>
</feature>
<evidence type="ECO:0000256" key="1">
    <source>
        <dbReference type="ARBA" id="ARBA00023157"/>
    </source>
</evidence>
<dbReference type="GeneID" id="585549"/>
<dbReference type="OrthoDB" id="6120134at2759"/>
<dbReference type="KEGG" id="spu:585549"/>
<evidence type="ECO:0000256" key="2">
    <source>
        <dbReference type="PROSITE-ProRule" id="PRU00302"/>
    </source>
</evidence>